<feature type="non-terminal residue" evidence="1">
    <location>
        <position position="239"/>
    </location>
</feature>
<feature type="non-terminal residue" evidence="1">
    <location>
        <position position="1"/>
    </location>
</feature>
<proteinExistence type="predicted"/>
<evidence type="ECO:0000313" key="1">
    <source>
        <dbReference type="EMBL" id="GAH80980.1"/>
    </source>
</evidence>
<name>X1JHL3_9ZZZZ</name>
<organism evidence="1">
    <name type="scientific">marine sediment metagenome</name>
    <dbReference type="NCBI Taxonomy" id="412755"/>
    <lineage>
        <taxon>unclassified sequences</taxon>
        <taxon>metagenomes</taxon>
        <taxon>ecological metagenomes</taxon>
    </lineage>
</organism>
<dbReference type="EMBL" id="BARU01039427">
    <property type="protein sequence ID" value="GAH80980.1"/>
    <property type="molecule type" value="Genomic_DNA"/>
</dbReference>
<protein>
    <submittedName>
        <fullName evidence="1">Uncharacterized protein</fullName>
    </submittedName>
</protein>
<dbReference type="AlphaFoldDB" id="X1JHL3"/>
<comment type="caution">
    <text evidence="1">The sequence shown here is derived from an EMBL/GenBank/DDBJ whole genome shotgun (WGS) entry which is preliminary data.</text>
</comment>
<gene>
    <name evidence="1" type="ORF">S03H2_61110</name>
</gene>
<sequence length="239" mass="28682">LSEILSHKELGFIEDMRYKFLYLKKTILNEINQYLFLETTDKDVWFKNCARMLFSSFSQKDLQIITSIERKYNKIKLFNNTLNGGLNGLLENISFLYEECKFEKMTLEKNTMNSILKGSKFNYQRKFRSYYQLAQFIEDDYENKRFNKMKNKLADELDKIEKEIIKNKQFMSYTLDFCKKECLNVDYLLKQKYCPFIDSLVKSFEKGESFEICIPFLNQLPTPSQKRITPLKLPSDTKW</sequence>
<reference evidence="1" key="1">
    <citation type="journal article" date="2014" name="Front. Microbiol.">
        <title>High frequency of phylogenetically diverse reductive dehalogenase-homologous genes in deep subseafloor sedimentary metagenomes.</title>
        <authorList>
            <person name="Kawai M."/>
            <person name="Futagami T."/>
            <person name="Toyoda A."/>
            <person name="Takaki Y."/>
            <person name="Nishi S."/>
            <person name="Hori S."/>
            <person name="Arai W."/>
            <person name="Tsubouchi T."/>
            <person name="Morono Y."/>
            <person name="Uchiyama I."/>
            <person name="Ito T."/>
            <person name="Fujiyama A."/>
            <person name="Inagaki F."/>
            <person name="Takami H."/>
        </authorList>
    </citation>
    <scope>NUCLEOTIDE SEQUENCE</scope>
    <source>
        <strain evidence="1">Expedition CK06-06</strain>
    </source>
</reference>
<accession>X1JHL3</accession>